<comment type="similarity">
    <text evidence="2 9">Belongs to the mitochondrial carrier (TC 2.A.29) family.</text>
</comment>
<evidence type="ECO:0000256" key="3">
    <source>
        <dbReference type="ARBA" id="ARBA00022448"/>
    </source>
</evidence>
<organism evidence="11 14">
    <name type="scientific">Didymodactylos carnosus</name>
    <dbReference type="NCBI Taxonomy" id="1234261"/>
    <lineage>
        <taxon>Eukaryota</taxon>
        <taxon>Metazoa</taxon>
        <taxon>Spiralia</taxon>
        <taxon>Gnathifera</taxon>
        <taxon>Rotifera</taxon>
        <taxon>Eurotatoria</taxon>
        <taxon>Bdelloidea</taxon>
        <taxon>Philodinida</taxon>
        <taxon>Philodinidae</taxon>
        <taxon>Didymodactylos</taxon>
    </lineage>
</organism>
<name>A0A815XEE8_9BILA</name>
<keyword evidence="14" id="KW-1185">Reference proteome</keyword>
<evidence type="ECO:0000256" key="8">
    <source>
        <dbReference type="PROSITE-ProRule" id="PRU00282"/>
    </source>
</evidence>
<dbReference type="GO" id="GO:0055085">
    <property type="term" value="P:transmembrane transport"/>
    <property type="evidence" value="ECO:0007669"/>
    <property type="project" value="InterPro"/>
</dbReference>
<evidence type="ECO:0000313" key="13">
    <source>
        <dbReference type="EMBL" id="CAF4417519.1"/>
    </source>
</evidence>
<dbReference type="Pfam" id="PF00153">
    <property type="entry name" value="Mito_carr"/>
    <property type="match status" value="3"/>
</dbReference>
<feature type="repeat" description="Solcar" evidence="8">
    <location>
        <begin position="121"/>
        <end position="207"/>
    </location>
</feature>
<protein>
    <submittedName>
        <fullName evidence="11">Uncharacterized protein</fullName>
    </submittedName>
</protein>
<dbReference type="Proteomes" id="UP000682733">
    <property type="component" value="Unassembled WGS sequence"/>
</dbReference>
<feature type="repeat" description="Solcar" evidence="8">
    <location>
        <begin position="219"/>
        <end position="304"/>
    </location>
</feature>
<evidence type="ECO:0000313" key="10">
    <source>
        <dbReference type="EMBL" id="CAF1203233.1"/>
    </source>
</evidence>
<dbReference type="Proteomes" id="UP000663829">
    <property type="component" value="Unassembled WGS sequence"/>
</dbReference>
<keyword evidence="5" id="KW-0677">Repeat</keyword>
<evidence type="ECO:0000256" key="2">
    <source>
        <dbReference type="ARBA" id="ARBA00006375"/>
    </source>
</evidence>
<feature type="repeat" description="Solcar" evidence="8">
    <location>
        <begin position="15"/>
        <end position="108"/>
    </location>
</feature>
<dbReference type="EMBL" id="CAJOBC010093505">
    <property type="protein sequence ID" value="CAF4417519.1"/>
    <property type="molecule type" value="Genomic_DNA"/>
</dbReference>
<keyword evidence="3 9" id="KW-0813">Transport</keyword>
<evidence type="ECO:0000313" key="14">
    <source>
        <dbReference type="Proteomes" id="UP000663829"/>
    </source>
</evidence>
<dbReference type="InterPro" id="IPR018108">
    <property type="entry name" value="MCP_transmembrane"/>
</dbReference>
<dbReference type="Gene3D" id="1.50.40.10">
    <property type="entry name" value="Mitochondrial carrier domain"/>
    <property type="match status" value="1"/>
</dbReference>
<dbReference type="PROSITE" id="PS50920">
    <property type="entry name" value="SOLCAR"/>
    <property type="match status" value="3"/>
</dbReference>
<reference evidence="11" key="1">
    <citation type="submission" date="2021-02" db="EMBL/GenBank/DDBJ databases">
        <authorList>
            <person name="Nowell W R."/>
        </authorList>
    </citation>
    <scope>NUCLEOTIDE SEQUENCE</scope>
</reference>
<keyword evidence="4 8" id="KW-0812">Transmembrane</keyword>
<evidence type="ECO:0000313" key="12">
    <source>
        <dbReference type="EMBL" id="CAF4012942.1"/>
    </source>
</evidence>
<comment type="subcellular location">
    <subcellularLocation>
        <location evidence="1">Membrane</location>
        <topology evidence="1">Multi-pass membrane protein</topology>
    </subcellularLocation>
</comment>
<comment type="caution">
    <text evidence="11">The sequence shown here is derived from an EMBL/GenBank/DDBJ whole genome shotgun (WGS) entry which is preliminary data.</text>
</comment>
<evidence type="ECO:0000256" key="6">
    <source>
        <dbReference type="ARBA" id="ARBA00022989"/>
    </source>
</evidence>
<dbReference type="Proteomes" id="UP000681722">
    <property type="component" value="Unassembled WGS sequence"/>
</dbReference>
<proteinExistence type="inferred from homology"/>
<dbReference type="OrthoDB" id="756301at2759"/>
<dbReference type="EMBL" id="CAJNOK010014364">
    <property type="protein sequence ID" value="CAF1203233.1"/>
    <property type="molecule type" value="Genomic_DNA"/>
</dbReference>
<dbReference type="EMBL" id="CAJNOQ010027796">
    <property type="protein sequence ID" value="CAF1556395.1"/>
    <property type="molecule type" value="Genomic_DNA"/>
</dbReference>
<dbReference type="InterPro" id="IPR023395">
    <property type="entry name" value="MCP_dom_sf"/>
</dbReference>
<dbReference type="GO" id="GO:0016020">
    <property type="term" value="C:membrane"/>
    <property type="evidence" value="ECO:0007669"/>
    <property type="project" value="UniProtKB-SubCell"/>
</dbReference>
<keyword evidence="7 8" id="KW-0472">Membrane</keyword>
<dbReference type="PANTHER" id="PTHR45618">
    <property type="entry name" value="MITOCHONDRIAL DICARBOXYLATE CARRIER-RELATED"/>
    <property type="match status" value="1"/>
</dbReference>
<evidence type="ECO:0000256" key="5">
    <source>
        <dbReference type="ARBA" id="ARBA00022737"/>
    </source>
</evidence>
<evidence type="ECO:0000313" key="11">
    <source>
        <dbReference type="EMBL" id="CAF1556395.1"/>
    </source>
</evidence>
<dbReference type="InterPro" id="IPR002067">
    <property type="entry name" value="MCP"/>
</dbReference>
<evidence type="ECO:0000256" key="9">
    <source>
        <dbReference type="RuleBase" id="RU000488"/>
    </source>
</evidence>
<dbReference type="AlphaFoldDB" id="A0A815XEE8"/>
<keyword evidence="6" id="KW-1133">Transmembrane helix</keyword>
<evidence type="ECO:0000256" key="1">
    <source>
        <dbReference type="ARBA" id="ARBA00004141"/>
    </source>
</evidence>
<dbReference type="Proteomes" id="UP000677228">
    <property type="component" value="Unassembled WGS sequence"/>
</dbReference>
<dbReference type="SUPFAM" id="SSF103506">
    <property type="entry name" value="Mitochondrial carrier"/>
    <property type="match status" value="1"/>
</dbReference>
<gene>
    <name evidence="11" type="ORF">GPM918_LOCUS39502</name>
    <name evidence="10" type="ORF">OVA965_LOCUS24089</name>
    <name evidence="13" type="ORF">SRO942_LOCUS40377</name>
    <name evidence="12" type="ORF">TMI583_LOCUS24809</name>
</gene>
<dbReference type="EMBL" id="CAJOBA010035897">
    <property type="protein sequence ID" value="CAF4012942.1"/>
    <property type="molecule type" value="Genomic_DNA"/>
</dbReference>
<dbReference type="InterPro" id="IPR050391">
    <property type="entry name" value="Mito_Metabolite_Transporter"/>
</dbReference>
<accession>A0A815XEE8</accession>
<evidence type="ECO:0000256" key="4">
    <source>
        <dbReference type="ARBA" id="ARBA00022692"/>
    </source>
</evidence>
<sequence length="311" mass="34940">MVIKVQSVEEKQPSNVVLKKFASAGLSCAIVSSILNPFDVIKIRLQLNDEKAKLYTLQGGHFRQVVKTIIQNEGGVISLWTRGLTASIMREITYSSLRIGLYEAIRNYNHKDDKRKPSLGKKILSGALGGAVASSLTNPCDVVKIRLQNERGKTTGQRYSNTFSAFSTILKEEGFFRGWYQGVSATVLRAAILTASQLSTYDHSKVILTANFPQYFQQHHPQTHVVSALISGLVTSLITQPFDCIKTRYMNDPNQMYSNVYDCVLKTIKNEGILAFYKGFSGYFLRLGSHFIMSLPLLEFIRMHLFQLQPI</sequence>
<evidence type="ECO:0000256" key="7">
    <source>
        <dbReference type="ARBA" id="ARBA00023136"/>
    </source>
</evidence>
<dbReference type="PRINTS" id="PR00926">
    <property type="entry name" value="MITOCARRIER"/>
</dbReference>